<accession>A0A6J4TIF9</accession>
<sequence>MRLGGATRRAVMALGALTLVSSASSAPQGGTKLSALSRLEPGLWQLRDLDNPAGQQQSICVADPSALLQLRHRNAPCSRLVIADGAKAATVQYTCPATGFGRTEVRVETPRLAQIDTQGIADNAPFSYRVQARRIGVCGQGGPSTR</sequence>
<evidence type="ECO:0008006" key="3">
    <source>
        <dbReference type="Google" id="ProtNLM"/>
    </source>
</evidence>
<feature type="chain" id="PRO_5027044843" description="DUF3617 family protein" evidence="1">
    <location>
        <begin position="26"/>
        <end position="146"/>
    </location>
</feature>
<name>A0A6J4TIF9_9SPHN</name>
<organism evidence="2">
    <name type="scientific">uncultured Sphingosinicella sp</name>
    <dbReference type="NCBI Taxonomy" id="478748"/>
    <lineage>
        <taxon>Bacteria</taxon>
        <taxon>Pseudomonadati</taxon>
        <taxon>Pseudomonadota</taxon>
        <taxon>Alphaproteobacteria</taxon>
        <taxon>Sphingomonadales</taxon>
        <taxon>Sphingosinicellaceae</taxon>
        <taxon>Sphingosinicella</taxon>
        <taxon>environmental samples</taxon>
    </lineage>
</organism>
<keyword evidence="1" id="KW-0732">Signal</keyword>
<gene>
    <name evidence="2" type="ORF">AVDCRST_MAG23-285</name>
</gene>
<dbReference type="AlphaFoldDB" id="A0A6J4TIF9"/>
<reference evidence="2" key="1">
    <citation type="submission" date="2020-02" db="EMBL/GenBank/DDBJ databases">
        <authorList>
            <person name="Meier V. D."/>
        </authorList>
    </citation>
    <scope>NUCLEOTIDE SEQUENCE</scope>
    <source>
        <strain evidence="2">AVDCRST_MAG23</strain>
    </source>
</reference>
<evidence type="ECO:0000313" key="2">
    <source>
        <dbReference type="EMBL" id="CAA9524062.1"/>
    </source>
</evidence>
<dbReference type="EMBL" id="CADCWD010000016">
    <property type="protein sequence ID" value="CAA9524062.1"/>
    <property type="molecule type" value="Genomic_DNA"/>
</dbReference>
<feature type="signal peptide" evidence="1">
    <location>
        <begin position="1"/>
        <end position="25"/>
    </location>
</feature>
<proteinExistence type="predicted"/>
<evidence type="ECO:0000256" key="1">
    <source>
        <dbReference type="SAM" id="SignalP"/>
    </source>
</evidence>
<protein>
    <recommendedName>
        <fullName evidence="3">DUF3617 family protein</fullName>
    </recommendedName>
</protein>